<accession>A0AA46DCD0</accession>
<comment type="caution">
    <text evidence="2">The sequence shown here is derived from an EMBL/GenBank/DDBJ whole genome shotgun (WGS) entry which is preliminary data.</text>
</comment>
<dbReference type="InterPro" id="IPR036249">
    <property type="entry name" value="Thioredoxin-like_sf"/>
</dbReference>
<proteinExistence type="inferred from homology"/>
<protein>
    <submittedName>
        <fullName evidence="2">Hydrogenase-1 operon protein HyaE</fullName>
    </submittedName>
</protein>
<dbReference type="CDD" id="cd02965">
    <property type="entry name" value="HyaE"/>
    <property type="match status" value="1"/>
</dbReference>
<dbReference type="SUPFAM" id="SSF52833">
    <property type="entry name" value="Thioredoxin-like"/>
    <property type="match status" value="1"/>
</dbReference>
<reference evidence="2 3" key="1">
    <citation type="submission" date="2019-03" db="EMBL/GenBank/DDBJ databases">
        <title>Genomic Encyclopedia of Type Strains, Phase IV (KMG-IV): sequencing the most valuable type-strain genomes for metagenomic binning, comparative biology and taxonomic classification.</title>
        <authorList>
            <person name="Goeker M."/>
        </authorList>
    </citation>
    <scope>NUCLEOTIDE SEQUENCE [LARGE SCALE GENOMIC DNA]</scope>
    <source>
        <strain evidence="2 3">DSM 15264</strain>
    </source>
</reference>
<dbReference type="Pfam" id="PF07449">
    <property type="entry name" value="HyaE"/>
    <property type="match status" value="1"/>
</dbReference>
<evidence type="ECO:0000313" key="2">
    <source>
        <dbReference type="EMBL" id="TCP05807.1"/>
    </source>
</evidence>
<name>A0AA46DCD0_9BURK</name>
<gene>
    <name evidence="2" type="ORF">EV676_10840</name>
</gene>
<organism evidence="2 3">
    <name type="scientific">Caldimonas thermodepolymerans</name>
    <dbReference type="NCBI Taxonomy" id="215580"/>
    <lineage>
        <taxon>Bacteria</taxon>
        <taxon>Pseudomonadati</taxon>
        <taxon>Pseudomonadota</taxon>
        <taxon>Betaproteobacteria</taxon>
        <taxon>Burkholderiales</taxon>
        <taxon>Sphaerotilaceae</taxon>
        <taxon>Caldimonas</taxon>
    </lineage>
</organism>
<dbReference type="Gene3D" id="3.40.30.10">
    <property type="entry name" value="Glutaredoxin"/>
    <property type="match status" value="1"/>
</dbReference>
<dbReference type="Proteomes" id="UP000294772">
    <property type="component" value="Unassembled WGS sequence"/>
</dbReference>
<dbReference type="InterPro" id="IPR010893">
    <property type="entry name" value="NiFe-hyd_mat_HyaE"/>
</dbReference>
<dbReference type="AlphaFoldDB" id="A0AA46DCD0"/>
<dbReference type="EMBL" id="SLXF01000008">
    <property type="protein sequence ID" value="TCP05807.1"/>
    <property type="molecule type" value="Genomic_DNA"/>
</dbReference>
<evidence type="ECO:0000256" key="1">
    <source>
        <dbReference type="ARBA" id="ARBA00009004"/>
    </source>
</evidence>
<comment type="similarity">
    <text evidence="1">Belongs to the HupG/HyaE family.</text>
</comment>
<evidence type="ECO:0000313" key="3">
    <source>
        <dbReference type="Proteomes" id="UP000294772"/>
    </source>
</evidence>
<sequence>MTMTATQSLTPPAAAPAIPPLIERLASAPGGAWVNDATLDAFLAEPGVAVIFLWGDPVRFPECLDVAVVLPELLKAVRAAGGPGWRTGVVEPQAEMAVDRRYGASRRPALVFLRDGGYLGTVGGMLDWDVFLAEVQRVLAAPVTRAPSIGIPVRAAASDGGCH</sequence>